<dbReference type="InterPro" id="IPR001119">
    <property type="entry name" value="SLH_dom"/>
</dbReference>
<dbReference type="InterPro" id="IPR047684">
    <property type="entry name" value="Por_som-like"/>
</dbReference>
<dbReference type="GO" id="GO:0016020">
    <property type="term" value="C:membrane"/>
    <property type="evidence" value="ECO:0007669"/>
    <property type="project" value="InterPro"/>
</dbReference>
<feature type="domain" description="SLH" evidence="3">
    <location>
        <begin position="54"/>
        <end position="118"/>
    </location>
</feature>
<dbReference type="InterPro" id="IPR038673">
    <property type="entry name" value="OprB_sf"/>
</dbReference>
<dbReference type="Gene3D" id="2.40.160.180">
    <property type="entry name" value="Carbohydrate-selective porin OprB"/>
    <property type="match status" value="1"/>
</dbReference>
<reference evidence="4 5" key="1">
    <citation type="submission" date="2018-02" db="EMBL/GenBank/DDBJ databases">
        <title>Discovery of a pederin family compound in a non-symbiotic bloom-forming cyanobacterium.</title>
        <authorList>
            <person name="Kust A."/>
            <person name="Mares J."/>
            <person name="Jokela J."/>
            <person name="Urajova P."/>
            <person name="Hajek J."/>
            <person name="Saurav K."/>
            <person name="Voracova K."/>
            <person name="Fewer D.P."/>
            <person name="Haapaniemi E."/>
            <person name="Permi P."/>
            <person name="Rehakova K."/>
            <person name="Sivonen K."/>
            <person name="Hrouzek P."/>
        </authorList>
    </citation>
    <scope>NUCLEOTIDE SEQUENCE [LARGE SCALE GENOMIC DNA]</scope>
    <source>
        <strain evidence="4 5">CHARLIE-1</strain>
    </source>
</reference>
<dbReference type="RefSeq" id="WP_104389232.1">
    <property type="nucleotide sequence ID" value="NZ_PGEM01000162.1"/>
</dbReference>
<evidence type="ECO:0000259" key="3">
    <source>
        <dbReference type="PROSITE" id="PS51272"/>
    </source>
</evidence>
<evidence type="ECO:0000313" key="4">
    <source>
        <dbReference type="EMBL" id="PPJ61866.1"/>
    </source>
</evidence>
<evidence type="ECO:0000256" key="2">
    <source>
        <dbReference type="RuleBase" id="RU363072"/>
    </source>
</evidence>
<evidence type="ECO:0000256" key="1">
    <source>
        <dbReference type="ARBA" id="ARBA00008769"/>
    </source>
</evidence>
<dbReference type="Pfam" id="PF00395">
    <property type="entry name" value="SLH"/>
    <property type="match status" value="1"/>
</dbReference>
<dbReference type="OrthoDB" id="568669at2"/>
<feature type="signal peptide" evidence="2">
    <location>
        <begin position="1"/>
        <end position="28"/>
    </location>
</feature>
<comment type="similarity">
    <text evidence="1 2">Belongs to the OprB family.</text>
</comment>
<dbReference type="PROSITE" id="PS51272">
    <property type="entry name" value="SLH"/>
    <property type="match status" value="1"/>
</dbReference>
<keyword evidence="2" id="KW-0732">Signal</keyword>
<dbReference type="GO" id="GO:0008643">
    <property type="term" value="P:carbohydrate transport"/>
    <property type="evidence" value="ECO:0007669"/>
    <property type="project" value="InterPro"/>
</dbReference>
<dbReference type="NCBIfam" id="NF033921">
    <property type="entry name" value="por_somb"/>
    <property type="match status" value="1"/>
</dbReference>
<organism evidence="4 5">
    <name type="scientific">Cuspidothrix issatschenkoi CHARLIE-1</name>
    <dbReference type="NCBI Taxonomy" id="2052836"/>
    <lineage>
        <taxon>Bacteria</taxon>
        <taxon>Bacillati</taxon>
        <taxon>Cyanobacteriota</taxon>
        <taxon>Cyanophyceae</taxon>
        <taxon>Nostocales</taxon>
        <taxon>Aphanizomenonaceae</taxon>
        <taxon>Cuspidothrix</taxon>
    </lineage>
</organism>
<dbReference type="PANTHER" id="PTHR43308">
    <property type="entry name" value="OUTER MEMBRANE PROTEIN ALPHA-RELATED"/>
    <property type="match status" value="1"/>
</dbReference>
<keyword evidence="5" id="KW-1185">Reference proteome</keyword>
<dbReference type="GO" id="GO:0015288">
    <property type="term" value="F:porin activity"/>
    <property type="evidence" value="ECO:0007669"/>
    <property type="project" value="InterPro"/>
</dbReference>
<dbReference type="InterPro" id="IPR007049">
    <property type="entry name" value="Carb-sel_porin_OprB"/>
</dbReference>
<accession>A0A2S6CQ43</accession>
<dbReference type="AlphaFoldDB" id="A0A2S6CQ43"/>
<sequence length="542" mass="58114">MNKILYKMLVASLTISTISILGQIQALAQEQPPILENPQYSETTATGEMDQVTSVSQLSDVQPNDWAFQALQSLVERYGCIAGYPNGIFRGNRALSRYEFAAGLNACLDRVNELIATAASDASSKETLVTIQKLQTEFSAELATLQGRVDAVEARTTELEANQFSTTSKLSGRVLTYLGNVFAEGEGTDNKATLGYQAILNLNTSFTGKDSLTISLLDDNLKGEFQTGGNGEARFSGQIRDPRTGLRMIALRYQLPIAKNLRLFINPTSGTRVLSESVNALGSPVTGTVSDFAAQNPLASPIFTRSGIGLLWQPSQSFSLDLAAGRERNANDPTQGIFGGGNGYLASIRPMLRINNFRLSSSFIHSYSPAEGIDTWSGSTAAAVRGPNPSVIPGSSVGPVVANTYVASMSYRISPTFEFGATVGRSFARALGTGTQGDAGVLTYRFNLGMYDLGKKGNLAGIIFGMQPRLISTSNAAIATGLGLAPEQRSDRSTGFHIEAFYTHRINSHMTITPGLIWLTAPNHDDRNPDVVVGVLRTAFTF</sequence>
<proteinExistence type="inferred from homology"/>
<dbReference type="PANTHER" id="PTHR43308:SF1">
    <property type="entry name" value="OUTER MEMBRANE PROTEIN ALPHA"/>
    <property type="match status" value="1"/>
</dbReference>
<comment type="caution">
    <text evidence="4">The sequence shown here is derived from an EMBL/GenBank/DDBJ whole genome shotgun (WGS) entry which is preliminary data.</text>
</comment>
<dbReference type="Proteomes" id="UP000239589">
    <property type="component" value="Unassembled WGS sequence"/>
</dbReference>
<dbReference type="InterPro" id="IPR051465">
    <property type="entry name" value="Cell_Envelope_Struct_Comp"/>
</dbReference>
<dbReference type="Pfam" id="PF04966">
    <property type="entry name" value="OprB"/>
    <property type="match status" value="1"/>
</dbReference>
<gene>
    <name evidence="4" type="ORF">CUN59_18550</name>
</gene>
<evidence type="ECO:0000313" key="5">
    <source>
        <dbReference type="Proteomes" id="UP000239589"/>
    </source>
</evidence>
<name>A0A2S6CQ43_9CYAN</name>
<feature type="chain" id="PRO_5015371050" description="SLH domain-containing protein" evidence="2">
    <location>
        <begin position="29"/>
        <end position="542"/>
    </location>
</feature>
<protein>
    <recommendedName>
        <fullName evidence="3">SLH domain-containing protein</fullName>
    </recommendedName>
</protein>
<dbReference type="EMBL" id="PGEM01000162">
    <property type="protein sequence ID" value="PPJ61866.1"/>
    <property type="molecule type" value="Genomic_DNA"/>
</dbReference>